<comment type="caution">
    <text evidence="1">The sequence shown here is derived from an EMBL/GenBank/DDBJ whole genome shotgun (WGS) entry which is preliminary data.</text>
</comment>
<protein>
    <submittedName>
        <fullName evidence="1">Uncharacterized protein</fullName>
    </submittedName>
</protein>
<evidence type="ECO:0000313" key="1">
    <source>
        <dbReference type="EMBL" id="CAI9558291.1"/>
    </source>
</evidence>
<dbReference type="EMBL" id="CATNWA010009619">
    <property type="protein sequence ID" value="CAI9558291.1"/>
    <property type="molecule type" value="Genomic_DNA"/>
</dbReference>
<proteinExistence type="predicted"/>
<keyword evidence="2" id="KW-1185">Reference proteome</keyword>
<evidence type="ECO:0000313" key="2">
    <source>
        <dbReference type="Proteomes" id="UP001162483"/>
    </source>
</evidence>
<dbReference type="Proteomes" id="UP001162483">
    <property type="component" value="Unassembled WGS sequence"/>
</dbReference>
<accession>A0ABN9CF46</accession>
<reference evidence="1" key="1">
    <citation type="submission" date="2023-05" db="EMBL/GenBank/DDBJ databases">
        <authorList>
            <person name="Stuckert A."/>
        </authorList>
    </citation>
    <scope>NUCLEOTIDE SEQUENCE</scope>
</reference>
<organism evidence="1 2">
    <name type="scientific">Staurois parvus</name>
    <dbReference type="NCBI Taxonomy" id="386267"/>
    <lineage>
        <taxon>Eukaryota</taxon>
        <taxon>Metazoa</taxon>
        <taxon>Chordata</taxon>
        <taxon>Craniata</taxon>
        <taxon>Vertebrata</taxon>
        <taxon>Euteleostomi</taxon>
        <taxon>Amphibia</taxon>
        <taxon>Batrachia</taxon>
        <taxon>Anura</taxon>
        <taxon>Neobatrachia</taxon>
        <taxon>Ranoidea</taxon>
        <taxon>Ranidae</taxon>
        <taxon>Staurois</taxon>
    </lineage>
</organism>
<gene>
    <name evidence="1" type="ORF">SPARVUS_LOCUS4869651</name>
</gene>
<name>A0ABN9CF46_9NEOB</name>
<sequence>MMAGSDILFTTVPVITDWPISDNMIRTSHRGPLQRSVFLQTQRAPDRGAALTPGARTACKYGRRL</sequence>